<feature type="transmembrane region" description="Helical" evidence="1">
    <location>
        <begin position="56"/>
        <end position="76"/>
    </location>
</feature>
<evidence type="ECO:0008006" key="4">
    <source>
        <dbReference type="Google" id="ProtNLM"/>
    </source>
</evidence>
<evidence type="ECO:0000256" key="1">
    <source>
        <dbReference type="SAM" id="Phobius"/>
    </source>
</evidence>
<organism evidence="2 3">
    <name type="scientific">Pseudahrensia aquimaris</name>
    <dbReference type="NCBI Taxonomy" id="744461"/>
    <lineage>
        <taxon>Bacteria</taxon>
        <taxon>Pseudomonadati</taxon>
        <taxon>Pseudomonadota</taxon>
        <taxon>Alphaproteobacteria</taxon>
        <taxon>Hyphomicrobiales</taxon>
        <taxon>Ahrensiaceae</taxon>
        <taxon>Pseudahrensia</taxon>
    </lineage>
</organism>
<feature type="transmembrane region" description="Helical" evidence="1">
    <location>
        <begin position="32"/>
        <end position="51"/>
    </location>
</feature>
<keyword evidence="1" id="KW-0472">Membrane</keyword>
<name>A0ABW3FJQ2_9HYPH</name>
<sequence>MKWHHWLHIALWVAFTLFALTDYYVFGGENCVIFIPFGLVIVAVLLVTFFVNQVVLYFLAIACAAFAAFFFGRLLLRWIDDVDIHGFRLPVSLPSLPIHPAILVVATAFLLLLGDWMEINASTCGSWP</sequence>
<accession>A0ABW3FJQ2</accession>
<feature type="transmembrane region" description="Helical" evidence="1">
    <location>
        <begin position="96"/>
        <end position="113"/>
    </location>
</feature>
<protein>
    <recommendedName>
        <fullName evidence="4">Transmembrane protein</fullName>
    </recommendedName>
</protein>
<keyword evidence="1" id="KW-0812">Transmembrane</keyword>
<gene>
    <name evidence="2" type="ORF">ACFQ14_13780</name>
</gene>
<feature type="transmembrane region" description="Helical" evidence="1">
    <location>
        <begin position="7"/>
        <end position="26"/>
    </location>
</feature>
<evidence type="ECO:0000313" key="2">
    <source>
        <dbReference type="EMBL" id="MFD0917475.1"/>
    </source>
</evidence>
<comment type="caution">
    <text evidence="2">The sequence shown here is derived from an EMBL/GenBank/DDBJ whole genome shotgun (WGS) entry which is preliminary data.</text>
</comment>
<dbReference type="Proteomes" id="UP001597101">
    <property type="component" value="Unassembled WGS sequence"/>
</dbReference>
<evidence type="ECO:0000313" key="3">
    <source>
        <dbReference type="Proteomes" id="UP001597101"/>
    </source>
</evidence>
<reference evidence="3" key="1">
    <citation type="journal article" date="2019" name="Int. J. Syst. Evol. Microbiol.">
        <title>The Global Catalogue of Microorganisms (GCM) 10K type strain sequencing project: providing services to taxonomists for standard genome sequencing and annotation.</title>
        <authorList>
            <consortium name="The Broad Institute Genomics Platform"/>
            <consortium name="The Broad Institute Genome Sequencing Center for Infectious Disease"/>
            <person name="Wu L."/>
            <person name="Ma J."/>
        </authorList>
    </citation>
    <scope>NUCLEOTIDE SEQUENCE [LARGE SCALE GENOMIC DNA]</scope>
    <source>
        <strain evidence="3">CCUG 60023</strain>
    </source>
</reference>
<dbReference type="RefSeq" id="WP_377213337.1">
    <property type="nucleotide sequence ID" value="NZ_JBHTJV010000013.1"/>
</dbReference>
<keyword evidence="3" id="KW-1185">Reference proteome</keyword>
<proteinExistence type="predicted"/>
<keyword evidence="1" id="KW-1133">Transmembrane helix</keyword>
<dbReference type="EMBL" id="JBHTJV010000013">
    <property type="protein sequence ID" value="MFD0917475.1"/>
    <property type="molecule type" value="Genomic_DNA"/>
</dbReference>